<reference evidence="1 2" key="1">
    <citation type="journal article" date="2014" name="BMC Genomics">
        <title>Genome and secretome analysis of the hemibiotrophic fungal pathogen, Moniliophthora roreri, which causes frosty pod rot disease of cacao: mechanisms of the biotrophic and necrotrophic phases.</title>
        <authorList>
            <person name="Meinhardt L.W."/>
            <person name="Costa G.G.L."/>
            <person name="Thomazella D.P.T."/>
            <person name="Teixeira P.J.P.L."/>
            <person name="Carazzolle M.F."/>
            <person name="Schuster S.C."/>
            <person name="Carlson J.E."/>
            <person name="Guiltinan M.J."/>
            <person name="Mieczkowski P."/>
            <person name="Farmer A."/>
            <person name="Ramaraj T."/>
            <person name="Crozier J."/>
            <person name="Davis R.E."/>
            <person name="Shao J."/>
            <person name="Melnick R.L."/>
            <person name="Pereira G.A.G."/>
            <person name="Bailey B.A."/>
        </authorList>
    </citation>
    <scope>NUCLEOTIDE SEQUENCE [LARGE SCALE GENOMIC DNA]</scope>
    <source>
        <strain evidence="1 2">MCA 2997</strain>
    </source>
</reference>
<sequence length="106" mass="11225">MGAASLHIPPESLPVARAMEHLENLMNKDPNVLEPVLNNEREGSLSIAAEYERDTISLLTPAPSIPAPQSSLASLEASNAGKGVEQQGHRGDSTCHELVTLSCQAL</sequence>
<dbReference type="HOGENOM" id="CLU_2223913_0_0_1"/>
<dbReference type="Proteomes" id="UP000017559">
    <property type="component" value="Unassembled WGS sequence"/>
</dbReference>
<keyword evidence="2" id="KW-1185">Reference proteome</keyword>
<proteinExistence type="predicted"/>
<dbReference type="EMBL" id="AWSO01001234">
    <property type="protein sequence ID" value="ESK84754.1"/>
    <property type="molecule type" value="Genomic_DNA"/>
</dbReference>
<dbReference type="KEGG" id="mrr:Moror_591"/>
<evidence type="ECO:0000313" key="1">
    <source>
        <dbReference type="EMBL" id="ESK84754.1"/>
    </source>
</evidence>
<protein>
    <submittedName>
        <fullName evidence="1">Uncharacterized protein</fullName>
    </submittedName>
</protein>
<name>V2XZC9_MONRO</name>
<dbReference type="AlphaFoldDB" id="V2XZC9"/>
<accession>V2XZC9</accession>
<comment type="caution">
    <text evidence="1">The sequence shown here is derived from an EMBL/GenBank/DDBJ whole genome shotgun (WGS) entry which is preliminary data.</text>
</comment>
<gene>
    <name evidence="1" type="ORF">Moror_591</name>
</gene>
<evidence type="ECO:0000313" key="2">
    <source>
        <dbReference type="Proteomes" id="UP000017559"/>
    </source>
</evidence>
<organism evidence="1 2">
    <name type="scientific">Moniliophthora roreri (strain MCA 2997)</name>
    <name type="common">Cocoa frosty pod rot fungus</name>
    <name type="synonym">Crinipellis roreri</name>
    <dbReference type="NCBI Taxonomy" id="1381753"/>
    <lineage>
        <taxon>Eukaryota</taxon>
        <taxon>Fungi</taxon>
        <taxon>Dikarya</taxon>
        <taxon>Basidiomycota</taxon>
        <taxon>Agaricomycotina</taxon>
        <taxon>Agaricomycetes</taxon>
        <taxon>Agaricomycetidae</taxon>
        <taxon>Agaricales</taxon>
        <taxon>Marasmiineae</taxon>
        <taxon>Marasmiaceae</taxon>
        <taxon>Moniliophthora</taxon>
    </lineage>
</organism>